<dbReference type="Pfam" id="PF00583">
    <property type="entry name" value="Acetyltransf_1"/>
    <property type="match status" value="1"/>
</dbReference>
<dbReference type="SUPFAM" id="SSF55729">
    <property type="entry name" value="Acyl-CoA N-acyltransferases (Nat)"/>
    <property type="match status" value="1"/>
</dbReference>
<dbReference type="PANTHER" id="PTHR10908:SF0">
    <property type="entry name" value="SEROTONIN N-ACETYLTRANSFERASE"/>
    <property type="match status" value="1"/>
</dbReference>
<keyword evidence="1" id="KW-0808">Transferase</keyword>
<dbReference type="AlphaFoldDB" id="A0A0C2YRG8"/>
<gene>
    <name evidence="4" type="ORF">M413DRAFT_384450</name>
</gene>
<dbReference type="STRING" id="686832.A0A0C2YRG8"/>
<dbReference type="PROSITE" id="PS51186">
    <property type="entry name" value="GNAT"/>
    <property type="match status" value="1"/>
</dbReference>
<dbReference type="Gene3D" id="3.40.630.30">
    <property type="match status" value="1"/>
</dbReference>
<evidence type="ECO:0000256" key="2">
    <source>
        <dbReference type="ARBA" id="ARBA00023315"/>
    </source>
</evidence>
<dbReference type="InterPro" id="IPR000182">
    <property type="entry name" value="GNAT_dom"/>
</dbReference>
<dbReference type="OrthoDB" id="30840at2759"/>
<dbReference type="InterPro" id="IPR051635">
    <property type="entry name" value="SNAT-like"/>
</dbReference>
<dbReference type="HOGENOM" id="CLU_070381_0_0_1"/>
<dbReference type="GO" id="GO:0005737">
    <property type="term" value="C:cytoplasm"/>
    <property type="evidence" value="ECO:0007669"/>
    <property type="project" value="TreeGrafter"/>
</dbReference>
<dbReference type="EMBL" id="KN831775">
    <property type="protein sequence ID" value="KIM43597.1"/>
    <property type="molecule type" value="Genomic_DNA"/>
</dbReference>
<proteinExistence type="predicted"/>
<sequence>MWTSTKQSPLEASAFWPDTSTYRRSSLSTTMADIIFDYVPSSDLPTALEIEQLGYPPDEAGTEASFRLRQSQAGNLFLGAYESNQGSRTLIGYICSTLSPATSLTHDSMSAHVAGSSSVCIHSVCVAPTHRRKRVGLALLKEYVRRLEQAQSEGSGSLERILLITHDDLRGFYERAGFEWLGPSSVVHGSRPWFEMRFNLSANKERESETQILDTNQQLPPGVLEALQRRPDVIPSSRLISDYPNGLSDLLQPDTTTEGVSVNKFDLLCPRDGCGSKILKKGVGKWVERASVQVNHIVVPPLLSAG</sequence>
<keyword evidence="2" id="KW-0012">Acyltransferase</keyword>
<keyword evidence="5" id="KW-1185">Reference proteome</keyword>
<accession>A0A0C2YRG8</accession>
<dbReference type="Proteomes" id="UP000053424">
    <property type="component" value="Unassembled WGS sequence"/>
</dbReference>
<reference evidence="5" key="2">
    <citation type="submission" date="2015-01" db="EMBL/GenBank/DDBJ databases">
        <title>Evolutionary Origins and Diversification of the Mycorrhizal Mutualists.</title>
        <authorList>
            <consortium name="DOE Joint Genome Institute"/>
            <consortium name="Mycorrhizal Genomics Consortium"/>
            <person name="Kohler A."/>
            <person name="Kuo A."/>
            <person name="Nagy L.G."/>
            <person name="Floudas D."/>
            <person name="Copeland A."/>
            <person name="Barry K.W."/>
            <person name="Cichocki N."/>
            <person name="Veneault-Fourrey C."/>
            <person name="LaButti K."/>
            <person name="Lindquist E.A."/>
            <person name="Lipzen A."/>
            <person name="Lundell T."/>
            <person name="Morin E."/>
            <person name="Murat C."/>
            <person name="Riley R."/>
            <person name="Ohm R."/>
            <person name="Sun H."/>
            <person name="Tunlid A."/>
            <person name="Henrissat B."/>
            <person name="Grigoriev I.V."/>
            <person name="Hibbett D.S."/>
            <person name="Martin F."/>
        </authorList>
    </citation>
    <scope>NUCLEOTIDE SEQUENCE [LARGE SCALE GENOMIC DNA]</scope>
    <source>
        <strain evidence="5">h7</strain>
    </source>
</reference>
<evidence type="ECO:0000256" key="1">
    <source>
        <dbReference type="ARBA" id="ARBA00022679"/>
    </source>
</evidence>
<dbReference type="GO" id="GO:0004059">
    <property type="term" value="F:aralkylamine N-acetyltransferase activity"/>
    <property type="evidence" value="ECO:0007669"/>
    <property type="project" value="TreeGrafter"/>
</dbReference>
<evidence type="ECO:0000313" key="4">
    <source>
        <dbReference type="EMBL" id="KIM43597.1"/>
    </source>
</evidence>
<feature type="domain" description="N-acetyltransferase" evidence="3">
    <location>
        <begin position="34"/>
        <end position="201"/>
    </location>
</feature>
<dbReference type="InterPro" id="IPR016181">
    <property type="entry name" value="Acyl_CoA_acyltransferase"/>
</dbReference>
<dbReference type="CDD" id="cd04301">
    <property type="entry name" value="NAT_SF"/>
    <property type="match status" value="1"/>
</dbReference>
<protein>
    <recommendedName>
        <fullName evidence="3">N-acetyltransferase domain-containing protein</fullName>
    </recommendedName>
</protein>
<evidence type="ECO:0000259" key="3">
    <source>
        <dbReference type="PROSITE" id="PS51186"/>
    </source>
</evidence>
<dbReference type="PANTHER" id="PTHR10908">
    <property type="entry name" value="SEROTONIN N-ACETYLTRANSFERASE"/>
    <property type="match status" value="1"/>
</dbReference>
<evidence type="ECO:0000313" key="5">
    <source>
        <dbReference type="Proteomes" id="UP000053424"/>
    </source>
</evidence>
<reference evidence="4 5" key="1">
    <citation type="submission" date="2014-04" db="EMBL/GenBank/DDBJ databases">
        <authorList>
            <consortium name="DOE Joint Genome Institute"/>
            <person name="Kuo A."/>
            <person name="Gay G."/>
            <person name="Dore J."/>
            <person name="Kohler A."/>
            <person name="Nagy L.G."/>
            <person name="Floudas D."/>
            <person name="Copeland A."/>
            <person name="Barry K.W."/>
            <person name="Cichocki N."/>
            <person name="Veneault-Fourrey C."/>
            <person name="LaButti K."/>
            <person name="Lindquist E.A."/>
            <person name="Lipzen A."/>
            <person name="Lundell T."/>
            <person name="Morin E."/>
            <person name="Murat C."/>
            <person name="Sun H."/>
            <person name="Tunlid A."/>
            <person name="Henrissat B."/>
            <person name="Grigoriev I.V."/>
            <person name="Hibbett D.S."/>
            <person name="Martin F."/>
            <person name="Nordberg H.P."/>
            <person name="Cantor M.N."/>
            <person name="Hua S.X."/>
        </authorList>
    </citation>
    <scope>NUCLEOTIDE SEQUENCE [LARGE SCALE GENOMIC DNA]</scope>
    <source>
        <strain evidence="5">h7</strain>
    </source>
</reference>
<name>A0A0C2YRG8_HEBCY</name>
<organism evidence="4 5">
    <name type="scientific">Hebeloma cylindrosporum</name>
    <dbReference type="NCBI Taxonomy" id="76867"/>
    <lineage>
        <taxon>Eukaryota</taxon>
        <taxon>Fungi</taxon>
        <taxon>Dikarya</taxon>
        <taxon>Basidiomycota</taxon>
        <taxon>Agaricomycotina</taxon>
        <taxon>Agaricomycetes</taxon>
        <taxon>Agaricomycetidae</taxon>
        <taxon>Agaricales</taxon>
        <taxon>Agaricineae</taxon>
        <taxon>Hymenogastraceae</taxon>
        <taxon>Hebeloma</taxon>
    </lineage>
</organism>